<sequence>MTFFSSVFGASSPGQVKASQAGTRVEAFPRLSSRQAPPAPANATEYTHIILGAGTSGSVLASRLSENPDNKILVLNYGPRVDDVLSRLPLFSIVRSYDPKYAFIRYTTPQNGLGGRSVRMLSGKVVGGSSAINASIYTLGPHAELNAWAEKLQAPSWSASALESVLRLPKHRIGWSSNKTATAPPAPDSNGAKAAKGLQSSSTEPVGPWETYHPRQHKFEQTALILKELDSMGIKTVVDSHSPAASSSKGPIGTASFTLQASHASDGTKCHAGNAFLTDAVLSRPNLTLCTNVNVLRLQLGEGSSGNLSAKGVWFEELQSAKPSADSNAAYYAASNSVILCQGVYDTPMLLHHSGIGPTHLLKSLDIPVRLSLPQVGANLQDHVAVPLHFLVPREKSGLKMVEGASALLYGIRNAWDYFRHGKGLFTSTGFMESAAWFNTQDVGHDESGDIIVKCADPYRVADIELMFSTYYIDDSFPRYAGLEDGLGVIGVLVVLAQPNAAGSVRPASADPRDVPLIDPAYLSDPDDLKRLALATKVALQVVRRLKQTGFEVSPASIPGRDGMTGRWCFDGPTDFNAFPHPEEIPQPVYESWIRANARPIYHGTSTMALRSPNDTPIDAQELTLKGVDGLRVCDASIFPNVPSTHPQSWIFALAERLARRMSE</sequence>
<dbReference type="Pfam" id="PF05199">
    <property type="entry name" value="GMC_oxred_C"/>
    <property type="match status" value="1"/>
</dbReference>
<evidence type="ECO:0000256" key="3">
    <source>
        <dbReference type="PIRSR" id="PIRSR000137-1"/>
    </source>
</evidence>
<comment type="similarity">
    <text evidence="2 5">Belongs to the GMC oxidoreductase family.</text>
</comment>
<feature type="binding site" evidence="4">
    <location>
        <begin position="647"/>
        <end position="648"/>
    </location>
    <ligand>
        <name>FAD</name>
        <dbReference type="ChEBI" id="CHEBI:57692"/>
    </ligand>
</feature>
<evidence type="ECO:0000256" key="6">
    <source>
        <dbReference type="SAM" id="MobiDB-lite"/>
    </source>
</evidence>
<dbReference type="InterPro" id="IPR012132">
    <property type="entry name" value="GMC_OxRdtase"/>
</dbReference>
<feature type="active site" description="Proton donor" evidence="3">
    <location>
        <position position="603"/>
    </location>
</feature>
<feature type="region of interest" description="Disordered" evidence="6">
    <location>
        <begin position="176"/>
        <end position="211"/>
    </location>
</feature>
<evidence type="ECO:0000256" key="5">
    <source>
        <dbReference type="RuleBase" id="RU003968"/>
    </source>
</evidence>
<dbReference type="PANTHER" id="PTHR11552:SF219">
    <property type="entry name" value="GLUCOSE-METHANOL-CHOLINE OXIDOREDUCTASE N-TERMINAL DOMAIN-CONTAINING PROTEIN"/>
    <property type="match status" value="1"/>
</dbReference>
<dbReference type="Pfam" id="PF00732">
    <property type="entry name" value="GMC_oxred_N"/>
    <property type="match status" value="1"/>
</dbReference>
<dbReference type="InParanoid" id="A0A316W2R5"/>
<feature type="binding site" evidence="4">
    <location>
        <begin position="55"/>
        <end position="56"/>
    </location>
    <ligand>
        <name>FAD</name>
        <dbReference type="ChEBI" id="CHEBI:57692"/>
    </ligand>
</feature>
<dbReference type="AlphaFoldDB" id="A0A316W2R5"/>
<feature type="binding site" evidence="4">
    <location>
        <position position="295"/>
    </location>
    <ligand>
        <name>FAD</name>
        <dbReference type="ChEBI" id="CHEBI:57692"/>
    </ligand>
</feature>
<keyword evidence="9" id="KW-1185">Reference proteome</keyword>
<evidence type="ECO:0000259" key="7">
    <source>
        <dbReference type="PROSITE" id="PS00623"/>
    </source>
</evidence>
<dbReference type="InterPro" id="IPR007867">
    <property type="entry name" value="GMC_OxRtase_C"/>
</dbReference>
<gene>
    <name evidence="8" type="ORF">IE81DRAFT_365399</name>
</gene>
<accession>A0A316W2R5</accession>
<dbReference type="RefSeq" id="XP_025371149.1">
    <property type="nucleotide sequence ID" value="XM_025516928.1"/>
</dbReference>
<evidence type="ECO:0000313" key="8">
    <source>
        <dbReference type="EMBL" id="PWN43989.1"/>
    </source>
</evidence>
<keyword evidence="5" id="KW-0285">Flavoprotein</keyword>
<name>A0A316W2R5_9BASI</name>
<dbReference type="PIRSF" id="PIRSF000137">
    <property type="entry name" value="Alcohol_oxidase"/>
    <property type="match status" value="1"/>
</dbReference>
<evidence type="ECO:0000256" key="2">
    <source>
        <dbReference type="ARBA" id="ARBA00010790"/>
    </source>
</evidence>
<dbReference type="GeneID" id="37038798"/>
<dbReference type="InterPro" id="IPR036188">
    <property type="entry name" value="FAD/NAD-bd_sf"/>
</dbReference>
<evidence type="ECO:0000256" key="4">
    <source>
        <dbReference type="PIRSR" id="PIRSR000137-2"/>
    </source>
</evidence>
<dbReference type="Gene3D" id="3.30.560.10">
    <property type="entry name" value="Glucose Oxidase, domain 3"/>
    <property type="match status" value="1"/>
</dbReference>
<dbReference type="InterPro" id="IPR000172">
    <property type="entry name" value="GMC_OxRdtase_N"/>
</dbReference>
<dbReference type="PROSITE" id="PS00623">
    <property type="entry name" value="GMC_OXRED_1"/>
    <property type="match status" value="1"/>
</dbReference>
<feature type="domain" description="Glucose-methanol-choline oxidoreductase N-terminal" evidence="7">
    <location>
        <begin position="123"/>
        <end position="146"/>
    </location>
</feature>
<dbReference type="GO" id="GO:0050660">
    <property type="term" value="F:flavin adenine dinucleotide binding"/>
    <property type="evidence" value="ECO:0007669"/>
    <property type="project" value="InterPro"/>
</dbReference>
<comment type="cofactor">
    <cofactor evidence="1 4">
        <name>FAD</name>
        <dbReference type="ChEBI" id="CHEBI:57692"/>
    </cofactor>
</comment>
<organism evidence="8 9">
    <name type="scientific">Ceraceosorus guamensis</name>
    <dbReference type="NCBI Taxonomy" id="1522189"/>
    <lineage>
        <taxon>Eukaryota</taxon>
        <taxon>Fungi</taxon>
        <taxon>Dikarya</taxon>
        <taxon>Basidiomycota</taxon>
        <taxon>Ustilaginomycotina</taxon>
        <taxon>Exobasidiomycetes</taxon>
        <taxon>Ceraceosorales</taxon>
        <taxon>Ceraceosoraceae</taxon>
        <taxon>Ceraceosorus</taxon>
    </lineage>
</organism>
<dbReference type="SUPFAM" id="SSF54373">
    <property type="entry name" value="FAD-linked reductases, C-terminal domain"/>
    <property type="match status" value="1"/>
</dbReference>
<feature type="active site" description="Proton acceptor" evidence="3">
    <location>
        <position position="646"/>
    </location>
</feature>
<evidence type="ECO:0000313" key="9">
    <source>
        <dbReference type="Proteomes" id="UP000245783"/>
    </source>
</evidence>
<dbReference type="EMBL" id="KZ819365">
    <property type="protein sequence ID" value="PWN43989.1"/>
    <property type="molecule type" value="Genomic_DNA"/>
</dbReference>
<dbReference type="OrthoDB" id="269227at2759"/>
<proteinExistence type="inferred from homology"/>
<keyword evidence="4 5" id="KW-0274">FAD</keyword>
<dbReference type="PANTHER" id="PTHR11552">
    <property type="entry name" value="GLUCOSE-METHANOL-CHOLINE GMC OXIDOREDUCTASE"/>
    <property type="match status" value="1"/>
</dbReference>
<dbReference type="GO" id="GO:0016614">
    <property type="term" value="F:oxidoreductase activity, acting on CH-OH group of donors"/>
    <property type="evidence" value="ECO:0007669"/>
    <property type="project" value="InterPro"/>
</dbReference>
<reference evidence="8 9" key="1">
    <citation type="journal article" date="2018" name="Mol. Biol. Evol.">
        <title>Broad Genomic Sampling Reveals a Smut Pathogenic Ancestry of the Fungal Clade Ustilaginomycotina.</title>
        <authorList>
            <person name="Kijpornyongpan T."/>
            <person name="Mondo S.J."/>
            <person name="Barry K."/>
            <person name="Sandor L."/>
            <person name="Lee J."/>
            <person name="Lipzen A."/>
            <person name="Pangilinan J."/>
            <person name="LaButti K."/>
            <person name="Hainaut M."/>
            <person name="Henrissat B."/>
            <person name="Grigoriev I.V."/>
            <person name="Spatafora J.W."/>
            <person name="Aime M.C."/>
        </authorList>
    </citation>
    <scope>NUCLEOTIDE SEQUENCE [LARGE SCALE GENOMIC DNA]</scope>
    <source>
        <strain evidence="8 9">MCA 4658</strain>
    </source>
</reference>
<evidence type="ECO:0000256" key="1">
    <source>
        <dbReference type="ARBA" id="ARBA00001974"/>
    </source>
</evidence>
<dbReference type="Gene3D" id="3.50.50.60">
    <property type="entry name" value="FAD/NAD(P)-binding domain"/>
    <property type="match status" value="1"/>
</dbReference>
<protein>
    <submittedName>
        <fullName evidence="8">Alcohol oxidase</fullName>
    </submittedName>
</protein>
<feature type="binding site" evidence="4">
    <location>
        <position position="125"/>
    </location>
    <ligand>
        <name>FAD</name>
        <dbReference type="ChEBI" id="CHEBI:57692"/>
    </ligand>
</feature>
<dbReference type="Proteomes" id="UP000245783">
    <property type="component" value="Unassembled WGS sequence"/>
</dbReference>
<dbReference type="STRING" id="1522189.A0A316W2R5"/>
<dbReference type="SUPFAM" id="SSF51905">
    <property type="entry name" value="FAD/NAD(P)-binding domain"/>
    <property type="match status" value="1"/>
</dbReference>